<gene>
    <name evidence="1" type="ORF">X975_16831</name>
</gene>
<name>A0A087T454_STEMI</name>
<dbReference type="AlphaFoldDB" id="A0A087T454"/>
<keyword evidence="2" id="KW-1185">Reference proteome</keyword>
<feature type="non-terminal residue" evidence="1">
    <location>
        <position position="34"/>
    </location>
</feature>
<accession>A0A087T454</accession>
<protein>
    <submittedName>
        <fullName evidence="1">Uncharacterized protein</fullName>
    </submittedName>
</protein>
<proteinExistence type="predicted"/>
<organism evidence="1 2">
    <name type="scientific">Stegodyphus mimosarum</name>
    <name type="common">African social velvet spider</name>
    <dbReference type="NCBI Taxonomy" id="407821"/>
    <lineage>
        <taxon>Eukaryota</taxon>
        <taxon>Metazoa</taxon>
        <taxon>Ecdysozoa</taxon>
        <taxon>Arthropoda</taxon>
        <taxon>Chelicerata</taxon>
        <taxon>Arachnida</taxon>
        <taxon>Araneae</taxon>
        <taxon>Araneomorphae</taxon>
        <taxon>Entelegynae</taxon>
        <taxon>Eresoidea</taxon>
        <taxon>Eresidae</taxon>
        <taxon>Stegodyphus</taxon>
    </lineage>
</organism>
<evidence type="ECO:0000313" key="2">
    <source>
        <dbReference type="Proteomes" id="UP000054359"/>
    </source>
</evidence>
<dbReference type="Proteomes" id="UP000054359">
    <property type="component" value="Unassembled WGS sequence"/>
</dbReference>
<evidence type="ECO:0000313" key="1">
    <source>
        <dbReference type="EMBL" id="KFM59893.1"/>
    </source>
</evidence>
<dbReference type="EMBL" id="KK113332">
    <property type="protein sequence ID" value="KFM59893.1"/>
    <property type="molecule type" value="Genomic_DNA"/>
</dbReference>
<sequence length="34" mass="3896">MISSRINLRKMSQLLIKIVVYDGKNAFICSLLNI</sequence>
<reference evidence="1 2" key="1">
    <citation type="submission" date="2013-11" db="EMBL/GenBank/DDBJ databases">
        <title>Genome sequencing of Stegodyphus mimosarum.</title>
        <authorList>
            <person name="Bechsgaard J."/>
        </authorList>
    </citation>
    <scope>NUCLEOTIDE SEQUENCE [LARGE SCALE GENOMIC DNA]</scope>
</reference>